<keyword evidence="3" id="KW-1185">Reference proteome</keyword>
<accession>A0A9P8YAV6</accession>
<feature type="region of interest" description="Disordered" evidence="1">
    <location>
        <begin position="153"/>
        <end position="183"/>
    </location>
</feature>
<dbReference type="RefSeq" id="XP_046013570.1">
    <property type="nucleotide sequence ID" value="XM_046162524.1"/>
</dbReference>
<evidence type="ECO:0000313" key="2">
    <source>
        <dbReference type="EMBL" id="KAH7032738.1"/>
    </source>
</evidence>
<dbReference type="Proteomes" id="UP000756346">
    <property type="component" value="Unassembled WGS sequence"/>
</dbReference>
<comment type="caution">
    <text evidence="2">The sequence shown here is derived from an EMBL/GenBank/DDBJ whole genome shotgun (WGS) entry which is preliminary data.</text>
</comment>
<proteinExistence type="predicted"/>
<evidence type="ECO:0000313" key="3">
    <source>
        <dbReference type="Proteomes" id="UP000756346"/>
    </source>
</evidence>
<dbReference type="AlphaFoldDB" id="A0A9P8YAV6"/>
<name>A0A9P8YAV6_9PEZI</name>
<feature type="compositionally biased region" description="Polar residues" evidence="1">
    <location>
        <begin position="153"/>
        <end position="180"/>
    </location>
</feature>
<organism evidence="2 3">
    <name type="scientific">Microdochium trichocladiopsis</name>
    <dbReference type="NCBI Taxonomy" id="1682393"/>
    <lineage>
        <taxon>Eukaryota</taxon>
        <taxon>Fungi</taxon>
        <taxon>Dikarya</taxon>
        <taxon>Ascomycota</taxon>
        <taxon>Pezizomycotina</taxon>
        <taxon>Sordariomycetes</taxon>
        <taxon>Xylariomycetidae</taxon>
        <taxon>Xylariales</taxon>
        <taxon>Microdochiaceae</taxon>
        <taxon>Microdochium</taxon>
    </lineage>
</organism>
<dbReference type="GeneID" id="70192070"/>
<evidence type="ECO:0000256" key="1">
    <source>
        <dbReference type="SAM" id="MobiDB-lite"/>
    </source>
</evidence>
<protein>
    <submittedName>
        <fullName evidence="2">Uncharacterized protein</fullName>
    </submittedName>
</protein>
<sequence length="266" mass="29991">MTFHEQGVIVVGQARVWLCRSGRLEMTAPLSSIFIVLALCPDHHTAILTARAQREVLTKTLEKREELTQDEKERVNEVVDNAGIRPEEIDLQAVHQFFMLMPGILQEPVSHGAHIIAEIFLRTPNQSSQRTEVARKWIVGHFLRTNVYPDSNQETVKPERVQSSSDTVGFKSKSQPNFRTTDPDHFKIVRRKPGLNARGQRPLGSGTAKLLSDQQSMSGLHLDGPRNLSKSPELEIDRTMAEILALVNNMVFTRVWEPDIMKSASP</sequence>
<gene>
    <name evidence="2" type="ORF">B0I36DRAFT_430138</name>
</gene>
<dbReference type="EMBL" id="JAGTJQ010000004">
    <property type="protein sequence ID" value="KAH7032738.1"/>
    <property type="molecule type" value="Genomic_DNA"/>
</dbReference>
<reference evidence="2" key="1">
    <citation type="journal article" date="2021" name="Nat. Commun.">
        <title>Genetic determinants of endophytism in the Arabidopsis root mycobiome.</title>
        <authorList>
            <person name="Mesny F."/>
            <person name="Miyauchi S."/>
            <person name="Thiergart T."/>
            <person name="Pickel B."/>
            <person name="Atanasova L."/>
            <person name="Karlsson M."/>
            <person name="Huettel B."/>
            <person name="Barry K.W."/>
            <person name="Haridas S."/>
            <person name="Chen C."/>
            <person name="Bauer D."/>
            <person name="Andreopoulos W."/>
            <person name="Pangilinan J."/>
            <person name="LaButti K."/>
            <person name="Riley R."/>
            <person name="Lipzen A."/>
            <person name="Clum A."/>
            <person name="Drula E."/>
            <person name="Henrissat B."/>
            <person name="Kohler A."/>
            <person name="Grigoriev I.V."/>
            <person name="Martin F.M."/>
            <person name="Hacquard S."/>
        </authorList>
    </citation>
    <scope>NUCLEOTIDE SEQUENCE</scope>
    <source>
        <strain evidence="2">MPI-CAGE-CH-0230</strain>
    </source>
</reference>